<dbReference type="RefSeq" id="WP_119757639.1">
    <property type="nucleotide sequence ID" value="NZ_CP032382.1"/>
</dbReference>
<name>A0A385ST38_9BACT</name>
<protein>
    <recommendedName>
        <fullName evidence="7">Cardiolipin synthase N-terminal domain-containing protein</fullName>
    </recommendedName>
</protein>
<dbReference type="OrthoDB" id="1123449at2"/>
<evidence type="ECO:0000256" key="1">
    <source>
        <dbReference type="ARBA" id="ARBA00004651"/>
    </source>
</evidence>
<keyword evidence="3 6" id="KW-0812">Transmembrane</keyword>
<dbReference type="AlphaFoldDB" id="A0A385ST38"/>
<dbReference type="KEGG" id="chk:D4L85_29060"/>
<accession>A0A385ST38</accession>
<sequence length="65" mass="7756">MGPKGILISIFVFTHLAFSITRLYDLKMKSKRSNKWKWALIILLLPFAGGFLYDRTKQRRRQAQW</sequence>
<dbReference type="GO" id="GO:0005886">
    <property type="term" value="C:plasma membrane"/>
    <property type="evidence" value="ECO:0007669"/>
    <property type="project" value="UniProtKB-SubCell"/>
</dbReference>
<keyword evidence="9" id="KW-1185">Reference proteome</keyword>
<evidence type="ECO:0000256" key="5">
    <source>
        <dbReference type="ARBA" id="ARBA00023136"/>
    </source>
</evidence>
<evidence type="ECO:0000256" key="3">
    <source>
        <dbReference type="ARBA" id="ARBA00022692"/>
    </source>
</evidence>
<dbReference type="Proteomes" id="UP000266183">
    <property type="component" value="Chromosome"/>
</dbReference>
<dbReference type="EMBL" id="CP032382">
    <property type="protein sequence ID" value="AYB34379.1"/>
    <property type="molecule type" value="Genomic_DNA"/>
</dbReference>
<evidence type="ECO:0000313" key="8">
    <source>
        <dbReference type="EMBL" id="AYB34379.1"/>
    </source>
</evidence>
<reference evidence="9" key="1">
    <citation type="submission" date="2018-09" db="EMBL/GenBank/DDBJ databases">
        <title>Chryseolinea sp. KIS68-18 isolated from soil.</title>
        <authorList>
            <person name="Weon H.-Y."/>
            <person name="Kwon S.-W."/>
            <person name="Lee S.A."/>
        </authorList>
    </citation>
    <scope>NUCLEOTIDE SEQUENCE [LARGE SCALE GENOMIC DNA]</scope>
    <source>
        <strain evidence="9">KIS68-18</strain>
    </source>
</reference>
<evidence type="ECO:0000256" key="2">
    <source>
        <dbReference type="ARBA" id="ARBA00022475"/>
    </source>
</evidence>
<proteinExistence type="predicted"/>
<evidence type="ECO:0000256" key="4">
    <source>
        <dbReference type="ARBA" id="ARBA00022989"/>
    </source>
</evidence>
<keyword evidence="2" id="KW-1003">Cell membrane</keyword>
<keyword evidence="5 6" id="KW-0472">Membrane</keyword>
<feature type="domain" description="Cardiolipin synthase N-terminal" evidence="7">
    <location>
        <begin position="18"/>
        <end position="53"/>
    </location>
</feature>
<evidence type="ECO:0000313" key="9">
    <source>
        <dbReference type="Proteomes" id="UP000266183"/>
    </source>
</evidence>
<dbReference type="InterPro" id="IPR027379">
    <property type="entry name" value="CLS_N"/>
</dbReference>
<keyword evidence="4 6" id="KW-1133">Transmembrane helix</keyword>
<comment type="subcellular location">
    <subcellularLocation>
        <location evidence="1">Cell membrane</location>
        <topology evidence="1">Multi-pass membrane protein</topology>
    </subcellularLocation>
</comment>
<gene>
    <name evidence="8" type="ORF">D4L85_29060</name>
</gene>
<feature type="transmembrane region" description="Helical" evidence="6">
    <location>
        <begin position="36"/>
        <end position="53"/>
    </location>
</feature>
<evidence type="ECO:0000259" key="7">
    <source>
        <dbReference type="Pfam" id="PF13396"/>
    </source>
</evidence>
<dbReference type="Pfam" id="PF13396">
    <property type="entry name" value="PLDc_N"/>
    <property type="match status" value="1"/>
</dbReference>
<feature type="transmembrane region" description="Helical" evidence="6">
    <location>
        <begin position="6"/>
        <end position="24"/>
    </location>
</feature>
<organism evidence="8 9">
    <name type="scientific">Chryseolinea soli</name>
    <dbReference type="NCBI Taxonomy" id="2321403"/>
    <lineage>
        <taxon>Bacteria</taxon>
        <taxon>Pseudomonadati</taxon>
        <taxon>Bacteroidota</taxon>
        <taxon>Cytophagia</taxon>
        <taxon>Cytophagales</taxon>
        <taxon>Fulvivirgaceae</taxon>
        <taxon>Chryseolinea</taxon>
    </lineage>
</organism>
<evidence type="ECO:0000256" key="6">
    <source>
        <dbReference type="SAM" id="Phobius"/>
    </source>
</evidence>